<keyword evidence="4" id="KW-1185">Reference proteome</keyword>
<dbReference type="EnsemblMetazoa" id="XM_038210844.1">
    <property type="protein sequence ID" value="XP_038066772.1"/>
    <property type="gene ID" value="LOC119736834"/>
</dbReference>
<dbReference type="PANTHER" id="PTHR22803">
    <property type="entry name" value="MANNOSE, PHOSPHOLIPASE, LECTIN RECEPTOR RELATED"/>
    <property type="match status" value="1"/>
</dbReference>
<feature type="domain" description="C-type lectin" evidence="2">
    <location>
        <begin position="39"/>
        <end position="155"/>
    </location>
</feature>
<dbReference type="GeneID" id="119736834"/>
<feature type="chain" id="PRO_5038124376" description="C-type lectin domain-containing protein" evidence="1">
    <location>
        <begin position="20"/>
        <end position="186"/>
    </location>
</feature>
<accession>A0A914ASM4</accession>
<evidence type="ECO:0000259" key="2">
    <source>
        <dbReference type="PROSITE" id="PS50041"/>
    </source>
</evidence>
<keyword evidence="1" id="KW-0732">Signal</keyword>
<dbReference type="OrthoDB" id="5989547at2759"/>
<dbReference type="OMA" id="WINCEKL"/>
<dbReference type="SMART" id="SM00034">
    <property type="entry name" value="CLECT"/>
    <property type="match status" value="1"/>
</dbReference>
<dbReference type="InterPro" id="IPR016186">
    <property type="entry name" value="C-type_lectin-like/link_sf"/>
</dbReference>
<evidence type="ECO:0000256" key="1">
    <source>
        <dbReference type="SAM" id="SignalP"/>
    </source>
</evidence>
<evidence type="ECO:0000313" key="3">
    <source>
        <dbReference type="EnsemblMetazoa" id="XP_038066772.1"/>
    </source>
</evidence>
<dbReference type="InterPro" id="IPR050111">
    <property type="entry name" value="C-type_lectin/snaclec_domain"/>
</dbReference>
<feature type="signal peptide" evidence="1">
    <location>
        <begin position="1"/>
        <end position="19"/>
    </location>
</feature>
<protein>
    <recommendedName>
        <fullName evidence="2">C-type lectin domain-containing protein</fullName>
    </recommendedName>
</protein>
<dbReference type="InterPro" id="IPR016187">
    <property type="entry name" value="CTDL_fold"/>
</dbReference>
<dbReference type="Pfam" id="PF00059">
    <property type="entry name" value="Lectin_C"/>
    <property type="match status" value="1"/>
</dbReference>
<dbReference type="Gene3D" id="3.10.100.10">
    <property type="entry name" value="Mannose-Binding Protein A, subunit A"/>
    <property type="match status" value="1"/>
</dbReference>
<proteinExistence type="predicted"/>
<dbReference type="Proteomes" id="UP000887568">
    <property type="component" value="Unplaced"/>
</dbReference>
<dbReference type="AlphaFoldDB" id="A0A914ASM4"/>
<dbReference type="RefSeq" id="XP_038066772.1">
    <property type="nucleotide sequence ID" value="XM_038210844.1"/>
</dbReference>
<organism evidence="3 4">
    <name type="scientific">Patiria miniata</name>
    <name type="common">Bat star</name>
    <name type="synonym">Asterina miniata</name>
    <dbReference type="NCBI Taxonomy" id="46514"/>
    <lineage>
        <taxon>Eukaryota</taxon>
        <taxon>Metazoa</taxon>
        <taxon>Echinodermata</taxon>
        <taxon>Eleutherozoa</taxon>
        <taxon>Asterozoa</taxon>
        <taxon>Asteroidea</taxon>
        <taxon>Valvatacea</taxon>
        <taxon>Valvatida</taxon>
        <taxon>Asterinidae</taxon>
        <taxon>Patiria</taxon>
    </lineage>
</organism>
<dbReference type="CDD" id="cd00037">
    <property type="entry name" value="CLECT"/>
    <property type="match status" value="1"/>
</dbReference>
<dbReference type="PROSITE" id="PS50041">
    <property type="entry name" value="C_TYPE_LECTIN_2"/>
    <property type="match status" value="1"/>
</dbReference>
<name>A0A914ASM4_PATMI</name>
<dbReference type="InterPro" id="IPR001304">
    <property type="entry name" value="C-type_lectin-like"/>
</dbReference>
<sequence length="186" mass="20908">MQSLVLFGVILQLVLISSAHDQCESNSCAKKCPPSWKRWRDSCYRFTPSGGSWVASREACLQMGGNLAAPQSQEENDFFWEFGKEEKSNLFWINCEKLETNNQWFCDGKAMVGSDAFEYWAPGEPKTNIGHVCTAVDIRNDGHWIDFTCSSTPPFPGICRLVPPAPRLHCCTINSEGRLDPSCFEN</sequence>
<dbReference type="SUPFAM" id="SSF56436">
    <property type="entry name" value="C-type lectin-like"/>
    <property type="match status" value="1"/>
</dbReference>
<reference evidence="3" key="1">
    <citation type="submission" date="2022-11" db="UniProtKB">
        <authorList>
            <consortium name="EnsemblMetazoa"/>
        </authorList>
    </citation>
    <scope>IDENTIFICATION</scope>
</reference>
<evidence type="ECO:0000313" key="4">
    <source>
        <dbReference type="Proteomes" id="UP000887568"/>
    </source>
</evidence>